<protein>
    <submittedName>
        <fullName evidence="1">Uncharacterized protein</fullName>
    </submittedName>
</protein>
<gene>
    <name evidence="1" type="ORF">K443DRAFT_9944</name>
</gene>
<dbReference type="EMBL" id="KN838694">
    <property type="protein sequence ID" value="KIJ97416.1"/>
    <property type="molecule type" value="Genomic_DNA"/>
</dbReference>
<accession>A0A0C9XIJ9</accession>
<evidence type="ECO:0000313" key="1">
    <source>
        <dbReference type="EMBL" id="KIJ97416.1"/>
    </source>
</evidence>
<reference evidence="1 2" key="1">
    <citation type="submission" date="2014-04" db="EMBL/GenBank/DDBJ databases">
        <authorList>
            <consortium name="DOE Joint Genome Institute"/>
            <person name="Kuo A."/>
            <person name="Kohler A."/>
            <person name="Nagy L.G."/>
            <person name="Floudas D."/>
            <person name="Copeland A."/>
            <person name="Barry K.W."/>
            <person name="Cichocki N."/>
            <person name="Veneault-Fourrey C."/>
            <person name="LaButti K."/>
            <person name="Lindquist E.A."/>
            <person name="Lipzen A."/>
            <person name="Lundell T."/>
            <person name="Morin E."/>
            <person name="Murat C."/>
            <person name="Sun H."/>
            <person name="Tunlid A."/>
            <person name="Henrissat B."/>
            <person name="Grigoriev I.V."/>
            <person name="Hibbett D.S."/>
            <person name="Martin F."/>
            <person name="Nordberg H.P."/>
            <person name="Cantor M.N."/>
            <person name="Hua S.X."/>
        </authorList>
    </citation>
    <scope>NUCLEOTIDE SEQUENCE [LARGE SCALE GENOMIC DNA]</scope>
    <source>
        <strain evidence="1 2">LaAM-08-1</strain>
    </source>
</reference>
<name>A0A0C9XIJ9_9AGAR</name>
<organism evidence="1 2">
    <name type="scientific">Laccaria amethystina LaAM-08-1</name>
    <dbReference type="NCBI Taxonomy" id="1095629"/>
    <lineage>
        <taxon>Eukaryota</taxon>
        <taxon>Fungi</taxon>
        <taxon>Dikarya</taxon>
        <taxon>Basidiomycota</taxon>
        <taxon>Agaricomycotina</taxon>
        <taxon>Agaricomycetes</taxon>
        <taxon>Agaricomycetidae</taxon>
        <taxon>Agaricales</taxon>
        <taxon>Agaricineae</taxon>
        <taxon>Hydnangiaceae</taxon>
        <taxon>Laccaria</taxon>
    </lineage>
</organism>
<proteinExistence type="predicted"/>
<sequence>MARLLEGWFQDTEYFDYRSLDCVWCLCSCLALSTILPHSPPLPPIIATMAGLNGCKRGDSLTIFLGHVLQRRGMYLTFCGTMVGGDTSAEMAKKDSQRGCGATLRFMDSKLDRRPALFLALSDRLSFHFKKLLRSPWAHVVSGSSMEAIDSFI</sequence>
<evidence type="ECO:0000313" key="2">
    <source>
        <dbReference type="Proteomes" id="UP000054477"/>
    </source>
</evidence>
<dbReference type="AlphaFoldDB" id="A0A0C9XIJ9"/>
<reference evidence="2" key="2">
    <citation type="submission" date="2015-01" db="EMBL/GenBank/DDBJ databases">
        <title>Evolutionary Origins and Diversification of the Mycorrhizal Mutualists.</title>
        <authorList>
            <consortium name="DOE Joint Genome Institute"/>
            <consortium name="Mycorrhizal Genomics Consortium"/>
            <person name="Kohler A."/>
            <person name="Kuo A."/>
            <person name="Nagy L.G."/>
            <person name="Floudas D."/>
            <person name="Copeland A."/>
            <person name="Barry K.W."/>
            <person name="Cichocki N."/>
            <person name="Veneault-Fourrey C."/>
            <person name="LaButti K."/>
            <person name="Lindquist E.A."/>
            <person name="Lipzen A."/>
            <person name="Lundell T."/>
            <person name="Morin E."/>
            <person name="Murat C."/>
            <person name="Riley R."/>
            <person name="Ohm R."/>
            <person name="Sun H."/>
            <person name="Tunlid A."/>
            <person name="Henrissat B."/>
            <person name="Grigoriev I.V."/>
            <person name="Hibbett D.S."/>
            <person name="Martin F."/>
        </authorList>
    </citation>
    <scope>NUCLEOTIDE SEQUENCE [LARGE SCALE GENOMIC DNA]</scope>
    <source>
        <strain evidence="2">LaAM-08-1</strain>
    </source>
</reference>
<dbReference type="HOGENOM" id="CLU_1713553_0_0_1"/>
<dbReference type="Proteomes" id="UP000054477">
    <property type="component" value="Unassembled WGS sequence"/>
</dbReference>
<keyword evidence="2" id="KW-1185">Reference proteome</keyword>